<dbReference type="AlphaFoldDB" id="E4YIP1"/>
<comment type="subcellular location">
    <subcellularLocation>
        <location evidence="1">Membrane</location>
        <topology evidence="1">Multi-pass membrane protein</topology>
    </subcellularLocation>
</comment>
<keyword evidence="4 5" id="KW-0472">Membrane</keyword>
<feature type="transmembrane region" description="Helical" evidence="5">
    <location>
        <begin position="252"/>
        <end position="274"/>
    </location>
</feature>
<evidence type="ECO:0000256" key="4">
    <source>
        <dbReference type="ARBA" id="ARBA00023136"/>
    </source>
</evidence>
<feature type="transmembrane region" description="Helical" evidence="5">
    <location>
        <begin position="222"/>
        <end position="240"/>
    </location>
</feature>
<feature type="transmembrane region" description="Helical" evidence="5">
    <location>
        <begin position="22"/>
        <end position="39"/>
    </location>
</feature>
<dbReference type="Proteomes" id="UP000011014">
    <property type="component" value="Unassembled WGS sequence"/>
</dbReference>
<feature type="transmembrane region" description="Helical" evidence="5">
    <location>
        <begin position="51"/>
        <end position="70"/>
    </location>
</feature>
<keyword evidence="2 5" id="KW-0812">Transmembrane</keyword>
<name>E4YIP1_OIKDI</name>
<dbReference type="InterPro" id="IPR050598">
    <property type="entry name" value="AminoAcid_Transporter"/>
</dbReference>
<dbReference type="Gene3D" id="1.20.1740.10">
    <property type="entry name" value="Amino acid/polyamine transporter I"/>
    <property type="match status" value="1"/>
</dbReference>
<dbReference type="InterPro" id="IPR002293">
    <property type="entry name" value="AA/rel_permease1"/>
</dbReference>
<dbReference type="GO" id="GO:0015179">
    <property type="term" value="F:L-amino acid transmembrane transporter activity"/>
    <property type="evidence" value="ECO:0007669"/>
    <property type="project" value="TreeGrafter"/>
</dbReference>
<dbReference type="GO" id="GO:0016020">
    <property type="term" value="C:membrane"/>
    <property type="evidence" value="ECO:0007669"/>
    <property type="project" value="UniProtKB-SubCell"/>
</dbReference>
<feature type="transmembrane region" description="Helical" evidence="5">
    <location>
        <begin position="125"/>
        <end position="143"/>
    </location>
</feature>
<proteinExistence type="predicted"/>
<keyword evidence="3 5" id="KW-1133">Transmembrane helix</keyword>
<protein>
    <recommendedName>
        <fullName evidence="7">Cationic amino acid transporter C-terminal domain-containing protein</fullName>
    </recommendedName>
</protein>
<dbReference type="Pfam" id="PF13520">
    <property type="entry name" value="AA_permease_2"/>
    <property type="match status" value="1"/>
</dbReference>
<evidence type="ECO:0000256" key="2">
    <source>
        <dbReference type="ARBA" id="ARBA00022692"/>
    </source>
</evidence>
<evidence type="ECO:0000256" key="3">
    <source>
        <dbReference type="ARBA" id="ARBA00022989"/>
    </source>
</evidence>
<gene>
    <name evidence="6" type="ORF">GSOID_T00027161001</name>
</gene>
<feature type="transmembrane region" description="Helical" evidence="5">
    <location>
        <begin position="313"/>
        <end position="334"/>
    </location>
</feature>
<dbReference type="PIRSF" id="PIRSF006060">
    <property type="entry name" value="AA_transporter"/>
    <property type="match status" value="1"/>
</dbReference>
<accession>E4YIP1</accession>
<dbReference type="EMBL" id="FN654618">
    <property type="protein sequence ID" value="CBY35352.1"/>
    <property type="molecule type" value="Genomic_DNA"/>
</dbReference>
<feature type="transmembrane region" description="Helical" evidence="5">
    <location>
        <begin position="286"/>
        <end position="307"/>
    </location>
</feature>
<evidence type="ECO:0000313" key="6">
    <source>
        <dbReference type="EMBL" id="CBY35352.1"/>
    </source>
</evidence>
<evidence type="ECO:0000256" key="5">
    <source>
        <dbReference type="SAM" id="Phobius"/>
    </source>
</evidence>
<organism evidence="6">
    <name type="scientific">Oikopleura dioica</name>
    <name type="common">Tunicate</name>
    <dbReference type="NCBI Taxonomy" id="34765"/>
    <lineage>
        <taxon>Eukaryota</taxon>
        <taxon>Metazoa</taxon>
        <taxon>Chordata</taxon>
        <taxon>Tunicata</taxon>
        <taxon>Appendicularia</taxon>
        <taxon>Copelata</taxon>
        <taxon>Oikopleuridae</taxon>
        <taxon>Oikopleura</taxon>
    </lineage>
</organism>
<evidence type="ECO:0008006" key="7">
    <source>
        <dbReference type="Google" id="ProtNLM"/>
    </source>
</evidence>
<sequence length="367" mass="40790">MVTAFADYTSAPFYPGCDAPEVLKKFLSICAIMFIMIVNGLSVKASERMQIIFTVVKLVLISAIIIGGFVEIAKGNTENFENAFEGTNPSISAWAVAIYNGMWSYDGWNQLNFVSQELINPERNFPLVIIGGIPLVTLLYLLVNVSYFTVMSPSELLQSPAVATTFGAKVFGSFAWIVPVGVACSTFGSSNGEAFTSARLVYAAGGNGHFPRFLAYLSNERLTPLMAVVFNAIIGILMVLPESSNIENLLDYFSFAMWTIYALTFISIIVFRYRKPYCDVERKFKIWLPLPILAAAISLYLVIAPLIEEPSLAYLLATCIIFGGLIFYIPFVYLDWNLPFGIYNKVEIFCQKYFEVVPVSAEELKTE</sequence>
<reference evidence="6" key="1">
    <citation type="journal article" date="2010" name="Science">
        <title>Plasticity of animal genome architecture unmasked by rapid evolution of a pelagic tunicate.</title>
        <authorList>
            <person name="Denoeud F."/>
            <person name="Henriet S."/>
            <person name="Mungpakdee S."/>
            <person name="Aury J.M."/>
            <person name="Da Silva C."/>
            <person name="Brinkmann H."/>
            <person name="Mikhaleva J."/>
            <person name="Olsen L.C."/>
            <person name="Jubin C."/>
            <person name="Canestro C."/>
            <person name="Bouquet J.M."/>
            <person name="Danks G."/>
            <person name="Poulain J."/>
            <person name="Campsteijn C."/>
            <person name="Adamski M."/>
            <person name="Cross I."/>
            <person name="Yadetie F."/>
            <person name="Muffato M."/>
            <person name="Louis A."/>
            <person name="Butcher S."/>
            <person name="Tsagkogeorga G."/>
            <person name="Konrad A."/>
            <person name="Singh S."/>
            <person name="Jensen M.F."/>
            <person name="Cong E.H."/>
            <person name="Eikeseth-Otteraa H."/>
            <person name="Noel B."/>
            <person name="Anthouard V."/>
            <person name="Porcel B.M."/>
            <person name="Kachouri-Lafond R."/>
            <person name="Nishino A."/>
            <person name="Ugolini M."/>
            <person name="Chourrout P."/>
            <person name="Nishida H."/>
            <person name="Aasland R."/>
            <person name="Huzurbazar S."/>
            <person name="Westhof E."/>
            <person name="Delsuc F."/>
            <person name="Lehrach H."/>
            <person name="Reinhardt R."/>
            <person name="Weissenbach J."/>
            <person name="Roy S.W."/>
            <person name="Artiguenave F."/>
            <person name="Postlethwait J.H."/>
            <person name="Manak J.R."/>
            <person name="Thompson E.M."/>
            <person name="Jaillon O."/>
            <person name="Du Pasquier L."/>
            <person name="Boudinot P."/>
            <person name="Liberles D.A."/>
            <person name="Volff J.N."/>
            <person name="Philippe H."/>
            <person name="Lenhard B."/>
            <person name="Roest Crollius H."/>
            <person name="Wincker P."/>
            <person name="Chourrout D."/>
        </authorList>
    </citation>
    <scope>NUCLEOTIDE SEQUENCE [LARGE SCALE GENOMIC DNA]</scope>
</reference>
<dbReference type="PANTHER" id="PTHR11785">
    <property type="entry name" value="AMINO ACID TRANSPORTER"/>
    <property type="match status" value="1"/>
</dbReference>
<dbReference type="PANTHER" id="PTHR11785:SF512">
    <property type="entry name" value="SOBREMESA, ISOFORM B"/>
    <property type="match status" value="1"/>
</dbReference>
<evidence type="ECO:0000256" key="1">
    <source>
        <dbReference type="ARBA" id="ARBA00004141"/>
    </source>
</evidence>